<organism evidence="1 2">
    <name type="scientific">Mixta gaviniae</name>
    <dbReference type="NCBI Taxonomy" id="665914"/>
    <lineage>
        <taxon>Bacteria</taxon>
        <taxon>Pseudomonadati</taxon>
        <taxon>Pseudomonadota</taxon>
        <taxon>Gammaproteobacteria</taxon>
        <taxon>Enterobacterales</taxon>
        <taxon>Erwiniaceae</taxon>
        <taxon>Mixta</taxon>
    </lineage>
</organism>
<accession>A0A2L0IGB1</accession>
<sequence length="171" mass="19804">MRMHRTGRPKMLYREVNTTTRHRSNHPGGEYRWERHSHKRIDEHAPLRVSMHGRAQRGRDYAPLFMFLLSKVGQCWDAVYSEAVRRLDKPEPIFWLVAMHEDEKREIVCCNESSYYHGLYVDEAGKLQKVNPAIDASDVTVHCRCCTHTFNGVPLTACKGRADDADPPPTE</sequence>
<dbReference type="EMBL" id="CP026377">
    <property type="protein sequence ID" value="AUX93432.1"/>
    <property type="molecule type" value="Genomic_DNA"/>
</dbReference>
<dbReference type="RefSeq" id="WP_104957284.1">
    <property type="nucleotide sequence ID" value="NZ_CP026377.1"/>
</dbReference>
<dbReference type="AlphaFoldDB" id="A0A2L0IGB1"/>
<name>A0A2L0IGB1_9GAMM</name>
<dbReference type="Proteomes" id="UP000238365">
    <property type="component" value="Chromosome"/>
</dbReference>
<keyword evidence="2" id="KW-1185">Reference proteome</keyword>
<evidence type="ECO:0000313" key="1">
    <source>
        <dbReference type="EMBL" id="AUX93432.1"/>
    </source>
</evidence>
<protein>
    <submittedName>
        <fullName evidence="1">Uncharacterized protein</fullName>
    </submittedName>
</protein>
<gene>
    <name evidence="1" type="ORF">C2E15_10300</name>
</gene>
<evidence type="ECO:0000313" key="2">
    <source>
        <dbReference type="Proteomes" id="UP000238365"/>
    </source>
</evidence>
<dbReference type="KEGG" id="pgz:C2E15_10300"/>
<reference evidence="1 2" key="1">
    <citation type="submission" date="2018-01" db="EMBL/GenBank/DDBJ databases">
        <title>Complete and assembled Genome of Pantoea gaviniae DSM22758T.</title>
        <authorList>
            <person name="Stevens M.J.A."/>
            <person name="Zurfluh K."/>
            <person name="Stephan R."/>
        </authorList>
    </citation>
    <scope>NUCLEOTIDE SEQUENCE [LARGE SCALE GENOMIC DNA]</scope>
    <source>
        <strain evidence="1 2">DSM 22758</strain>
    </source>
</reference>
<proteinExistence type="predicted"/>